<evidence type="ECO:0000313" key="3">
    <source>
        <dbReference type="EMBL" id="CAD2216457.1"/>
    </source>
</evidence>
<evidence type="ECO:0000256" key="2">
    <source>
        <dbReference type="SAM" id="MobiDB-lite"/>
    </source>
</evidence>
<dbReference type="AlphaFoldDB" id="A0A7G2CBY4"/>
<dbReference type="GO" id="GO:1990904">
    <property type="term" value="C:ribonucleoprotein complex"/>
    <property type="evidence" value="ECO:0007669"/>
    <property type="project" value="TreeGrafter"/>
</dbReference>
<feature type="region of interest" description="Disordered" evidence="2">
    <location>
        <begin position="1"/>
        <end position="25"/>
    </location>
</feature>
<feature type="coiled-coil region" evidence="1">
    <location>
        <begin position="229"/>
        <end position="298"/>
    </location>
</feature>
<gene>
    <name evidence="3" type="ORF">ADEAN_000391900</name>
</gene>
<evidence type="ECO:0000313" key="4">
    <source>
        <dbReference type="Proteomes" id="UP000515908"/>
    </source>
</evidence>
<dbReference type="EMBL" id="LR877150">
    <property type="protein sequence ID" value="CAD2216457.1"/>
    <property type="molecule type" value="Genomic_DNA"/>
</dbReference>
<reference evidence="3 4" key="1">
    <citation type="submission" date="2020-08" db="EMBL/GenBank/DDBJ databases">
        <authorList>
            <person name="Newling K."/>
            <person name="Davey J."/>
            <person name="Forrester S."/>
        </authorList>
    </citation>
    <scope>NUCLEOTIDE SEQUENCE [LARGE SCALE GENOMIC DNA]</scope>
    <source>
        <strain evidence="4">Crithidia deanei Carvalho (ATCC PRA-265)</strain>
    </source>
</reference>
<dbReference type="PANTHER" id="PTHR31027">
    <property type="entry name" value="NUCLEAR SEGREGATION PROTEIN BFR1"/>
    <property type="match status" value="1"/>
</dbReference>
<dbReference type="GO" id="GO:0042175">
    <property type="term" value="C:nuclear outer membrane-endoplasmic reticulum membrane network"/>
    <property type="evidence" value="ECO:0007669"/>
    <property type="project" value="TreeGrafter"/>
</dbReference>
<feature type="region of interest" description="Disordered" evidence="2">
    <location>
        <begin position="424"/>
        <end position="479"/>
    </location>
</feature>
<keyword evidence="4" id="KW-1185">Reference proteome</keyword>
<proteinExistence type="predicted"/>
<feature type="coiled-coil region" evidence="1">
    <location>
        <begin position="32"/>
        <end position="114"/>
    </location>
</feature>
<dbReference type="OrthoDB" id="273233at2759"/>
<protein>
    <submittedName>
        <fullName evidence="3">Uncharacterized protein</fullName>
    </submittedName>
</protein>
<dbReference type="GO" id="GO:0003729">
    <property type="term" value="F:mRNA binding"/>
    <property type="evidence" value="ECO:0007669"/>
    <property type="project" value="TreeGrafter"/>
</dbReference>
<evidence type="ECO:0000256" key="1">
    <source>
        <dbReference type="SAM" id="Coils"/>
    </source>
</evidence>
<dbReference type="GO" id="GO:0008298">
    <property type="term" value="P:intracellular mRNA localization"/>
    <property type="evidence" value="ECO:0007669"/>
    <property type="project" value="TreeGrafter"/>
</dbReference>
<dbReference type="VEuPathDB" id="TriTrypDB:ADEAN_000391900"/>
<organism evidence="3 4">
    <name type="scientific">Angomonas deanei</name>
    <dbReference type="NCBI Taxonomy" id="59799"/>
    <lineage>
        <taxon>Eukaryota</taxon>
        <taxon>Discoba</taxon>
        <taxon>Euglenozoa</taxon>
        <taxon>Kinetoplastea</taxon>
        <taxon>Metakinetoplastina</taxon>
        <taxon>Trypanosomatida</taxon>
        <taxon>Trypanosomatidae</taxon>
        <taxon>Strigomonadinae</taxon>
        <taxon>Angomonas</taxon>
    </lineage>
</organism>
<dbReference type="InterPro" id="IPR039604">
    <property type="entry name" value="Bfr1"/>
</dbReference>
<dbReference type="Proteomes" id="UP000515908">
    <property type="component" value="Chromosome 06"/>
</dbReference>
<feature type="compositionally biased region" description="Acidic residues" evidence="2">
    <location>
        <begin position="434"/>
        <end position="447"/>
    </location>
</feature>
<dbReference type="PANTHER" id="PTHR31027:SF2">
    <property type="entry name" value="LEBERCILIN DOMAIN-CONTAINING PROTEIN"/>
    <property type="match status" value="1"/>
</dbReference>
<accession>A0A7G2CBY4</accession>
<keyword evidence="1" id="KW-0175">Coiled coil</keyword>
<dbReference type="GO" id="GO:0005783">
    <property type="term" value="C:endoplasmic reticulum"/>
    <property type="evidence" value="ECO:0007669"/>
    <property type="project" value="TreeGrafter"/>
</dbReference>
<sequence>MTETKSAKRLPPWMSVKGAPERPNFDKFHQEKNALIAQRKAFIEEIKSLQAKMKEDKENDGIEKLRQQYKEQLDEIEKLMAVEKENKSKVTETIADVRQERQDLDKKARQYQKQVGCFSTVEEVDACITYLMEKMETSGKSATQMQKETDSKVKELRHVRHILSQNHSDDEQMQQIKMREDHLRGQLFEIQERIKKLAADRDYLLKERQEKTGVSKEKAKARSDMFQSITQLREKVNEVNTQLDKVFEEHKARVATWDAWCVEAKAKYELDQEERRAEQEREREAARLEEKKQRALERKNPYTSEVAVCDTLIQYLNDRKRMIERENAEREKREAAAHFDPQNVVPEGYVVVNEDSWKKSVPSKPTKSKAAKEGAPAKKKFLQHSEEKMKKFMLVNVEPPLSLEAVETTIAQLKQKKAELETLAKKEELQLSSDNDDADEEDKDDDKESGSQTSSDHQPQEKEDAAEEDGETLETPQEG</sequence>
<feature type="region of interest" description="Disordered" evidence="2">
    <location>
        <begin position="357"/>
        <end position="384"/>
    </location>
</feature>
<name>A0A7G2CBY4_9TRYP</name>